<organism evidence="1 2">
    <name type="scientific">Corchorus capsularis</name>
    <name type="common">Jute</name>
    <dbReference type="NCBI Taxonomy" id="210143"/>
    <lineage>
        <taxon>Eukaryota</taxon>
        <taxon>Viridiplantae</taxon>
        <taxon>Streptophyta</taxon>
        <taxon>Embryophyta</taxon>
        <taxon>Tracheophyta</taxon>
        <taxon>Spermatophyta</taxon>
        <taxon>Magnoliopsida</taxon>
        <taxon>eudicotyledons</taxon>
        <taxon>Gunneridae</taxon>
        <taxon>Pentapetalae</taxon>
        <taxon>rosids</taxon>
        <taxon>malvids</taxon>
        <taxon>Malvales</taxon>
        <taxon>Malvaceae</taxon>
        <taxon>Grewioideae</taxon>
        <taxon>Apeibeae</taxon>
        <taxon>Corchorus</taxon>
    </lineage>
</organism>
<comment type="caution">
    <text evidence="1">The sequence shown here is derived from an EMBL/GenBank/DDBJ whole genome shotgun (WGS) entry which is preliminary data.</text>
</comment>
<gene>
    <name evidence="1" type="ORF">CCACVL1_03822</name>
</gene>
<dbReference type="AlphaFoldDB" id="A0A1R3JX19"/>
<evidence type="ECO:0000313" key="1">
    <source>
        <dbReference type="EMBL" id="OMO99419.1"/>
    </source>
</evidence>
<keyword evidence="2" id="KW-1185">Reference proteome</keyword>
<reference evidence="1 2" key="1">
    <citation type="submission" date="2013-09" db="EMBL/GenBank/DDBJ databases">
        <title>Corchorus capsularis genome sequencing.</title>
        <authorList>
            <person name="Alam M."/>
            <person name="Haque M.S."/>
            <person name="Islam M.S."/>
            <person name="Emdad E.M."/>
            <person name="Islam M.M."/>
            <person name="Ahmed B."/>
            <person name="Halim A."/>
            <person name="Hossen Q.M.M."/>
            <person name="Hossain M.Z."/>
            <person name="Ahmed R."/>
            <person name="Khan M.M."/>
            <person name="Islam R."/>
            <person name="Rashid M.M."/>
            <person name="Khan S.A."/>
            <person name="Rahman M.S."/>
            <person name="Alam M."/>
        </authorList>
    </citation>
    <scope>NUCLEOTIDE SEQUENCE [LARGE SCALE GENOMIC DNA]</scope>
    <source>
        <strain evidence="2">cv. CVL-1</strain>
        <tissue evidence="1">Whole seedling</tissue>
    </source>
</reference>
<proteinExistence type="predicted"/>
<dbReference type="Proteomes" id="UP000188268">
    <property type="component" value="Unassembled WGS sequence"/>
</dbReference>
<evidence type="ECO:0000313" key="2">
    <source>
        <dbReference type="Proteomes" id="UP000188268"/>
    </source>
</evidence>
<accession>A0A1R3JX19</accession>
<dbReference type="Gramene" id="OMO99419">
    <property type="protein sequence ID" value="OMO99419"/>
    <property type="gene ID" value="CCACVL1_03822"/>
</dbReference>
<sequence>MVRGATRPWSLLVPPPSALSMMNEAKINVEKTGSECESDSLTVTITVDSINRAAQPSTPLIINKKPKFGEQEHN</sequence>
<protein>
    <submittedName>
        <fullName evidence="1">Uncharacterized protein</fullName>
    </submittedName>
</protein>
<name>A0A1R3JX19_COCAP</name>
<dbReference type="EMBL" id="AWWV01006882">
    <property type="protein sequence ID" value="OMO99419.1"/>
    <property type="molecule type" value="Genomic_DNA"/>
</dbReference>